<name>A0ACB8RZC3_9AGAM</name>
<organism evidence="1 2">
    <name type="scientific">Auriscalpium vulgare</name>
    <dbReference type="NCBI Taxonomy" id="40419"/>
    <lineage>
        <taxon>Eukaryota</taxon>
        <taxon>Fungi</taxon>
        <taxon>Dikarya</taxon>
        <taxon>Basidiomycota</taxon>
        <taxon>Agaricomycotina</taxon>
        <taxon>Agaricomycetes</taxon>
        <taxon>Russulales</taxon>
        <taxon>Auriscalpiaceae</taxon>
        <taxon>Auriscalpium</taxon>
    </lineage>
</organism>
<accession>A0ACB8RZC3</accession>
<evidence type="ECO:0000313" key="2">
    <source>
        <dbReference type="Proteomes" id="UP000814033"/>
    </source>
</evidence>
<reference evidence="1" key="1">
    <citation type="submission" date="2021-02" db="EMBL/GenBank/DDBJ databases">
        <authorList>
            <consortium name="DOE Joint Genome Institute"/>
            <person name="Ahrendt S."/>
            <person name="Looney B.P."/>
            <person name="Miyauchi S."/>
            <person name="Morin E."/>
            <person name="Drula E."/>
            <person name="Courty P.E."/>
            <person name="Chicoki N."/>
            <person name="Fauchery L."/>
            <person name="Kohler A."/>
            <person name="Kuo A."/>
            <person name="Labutti K."/>
            <person name="Pangilinan J."/>
            <person name="Lipzen A."/>
            <person name="Riley R."/>
            <person name="Andreopoulos W."/>
            <person name="He G."/>
            <person name="Johnson J."/>
            <person name="Barry K.W."/>
            <person name="Grigoriev I.V."/>
            <person name="Nagy L."/>
            <person name="Hibbett D."/>
            <person name="Henrissat B."/>
            <person name="Matheny P.B."/>
            <person name="Labbe J."/>
            <person name="Martin F."/>
        </authorList>
    </citation>
    <scope>NUCLEOTIDE SEQUENCE</scope>
    <source>
        <strain evidence="1">FP105234-sp</strain>
    </source>
</reference>
<comment type="caution">
    <text evidence="1">The sequence shown here is derived from an EMBL/GenBank/DDBJ whole genome shotgun (WGS) entry which is preliminary data.</text>
</comment>
<proteinExistence type="predicted"/>
<protein>
    <submittedName>
        <fullName evidence="1">Uncharacterized protein</fullName>
    </submittedName>
</protein>
<reference evidence="1" key="2">
    <citation type="journal article" date="2022" name="New Phytol.">
        <title>Evolutionary transition to the ectomycorrhizal habit in the genomes of a hyperdiverse lineage of mushroom-forming fungi.</title>
        <authorList>
            <person name="Looney B."/>
            <person name="Miyauchi S."/>
            <person name="Morin E."/>
            <person name="Drula E."/>
            <person name="Courty P.E."/>
            <person name="Kohler A."/>
            <person name="Kuo A."/>
            <person name="LaButti K."/>
            <person name="Pangilinan J."/>
            <person name="Lipzen A."/>
            <person name="Riley R."/>
            <person name="Andreopoulos W."/>
            <person name="He G."/>
            <person name="Johnson J."/>
            <person name="Nolan M."/>
            <person name="Tritt A."/>
            <person name="Barry K.W."/>
            <person name="Grigoriev I.V."/>
            <person name="Nagy L.G."/>
            <person name="Hibbett D."/>
            <person name="Henrissat B."/>
            <person name="Matheny P.B."/>
            <person name="Labbe J."/>
            <person name="Martin F.M."/>
        </authorList>
    </citation>
    <scope>NUCLEOTIDE SEQUENCE</scope>
    <source>
        <strain evidence="1">FP105234-sp</strain>
    </source>
</reference>
<gene>
    <name evidence="1" type="ORF">FA95DRAFT_1557489</name>
</gene>
<dbReference type="Proteomes" id="UP000814033">
    <property type="component" value="Unassembled WGS sequence"/>
</dbReference>
<keyword evidence="2" id="KW-1185">Reference proteome</keyword>
<evidence type="ECO:0000313" key="1">
    <source>
        <dbReference type="EMBL" id="KAI0048908.1"/>
    </source>
</evidence>
<dbReference type="EMBL" id="MU275880">
    <property type="protein sequence ID" value="KAI0048908.1"/>
    <property type="molecule type" value="Genomic_DNA"/>
</dbReference>
<sequence>MSSFKFLPTLKRQPAVRNRTASRTKASTITSKGQPHLPALPELAEEEDVFTSSCASSRSPSPAQLATRPGGTTKRMSRYGQSEFALNQDIVLNDDFLSAAPRPAPRPPIVCQPAPEPRRSRSARRKTVRLSAFDIRLDFDTSDSEPSSSTTASSSPLTPFTPPRARSPTLSISSNFTTSTSGSSSGCMPTTPNSSDDSDDEWGAFPRPGKVQRVSIRPLVITKASPPHASSPVETFEFTIAPSIEEEDDAAWYSREMSDVFTLSSSNSPTAPARRDSLPLPALTSGPRSRFSKPLPAPPRSPGPSAQLDPMFPRRARVIPPLPTRPPPPPPASPPRRKSLTITVPRPPPRMSLPADVADILDDIDAWGASPDEQHAASAPPLSPPRLPESPHSATDDLFEQYMYTPGLPLIEIAPESPPAPSLPALALPDSPLVLPDTPLARMYDARADEELDVAGDADSGFEPMLRSRWSSSTLASEYAVPASAASRVKFHLGEMARRVVTRRESKGGATPMPSPPALGALSKENVERRMNPRMSMESLSSRDSGDSSSSSGLRRKPIPLEIFLRA</sequence>